<dbReference type="VEuPathDB" id="FungiDB:C5L36_0B10280"/>
<dbReference type="PANTHER" id="PTHR31001">
    <property type="entry name" value="UNCHARACTERIZED TRANSCRIPTIONAL REGULATORY PROTEIN"/>
    <property type="match status" value="1"/>
</dbReference>
<keyword evidence="3" id="KW-0472">Membrane</keyword>
<evidence type="ECO:0000313" key="5">
    <source>
        <dbReference type="EMBL" id="AWU75793.1"/>
    </source>
</evidence>
<dbReference type="GO" id="GO:0005634">
    <property type="term" value="C:nucleus"/>
    <property type="evidence" value="ECO:0007669"/>
    <property type="project" value="UniProtKB-SubCell"/>
</dbReference>
<feature type="domain" description="Zn(2)-C6 fungal-type" evidence="4">
    <location>
        <begin position="24"/>
        <end position="54"/>
    </location>
</feature>
<organism evidence="6 7">
    <name type="scientific">Pichia kudriavzevii</name>
    <name type="common">Yeast</name>
    <name type="synonym">Issatchenkia orientalis</name>
    <dbReference type="NCBI Taxonomy" id="4909"/>
    <lineage>
        <taxon>Eukaryota</taxon>
        <taxon>Fungi</taxon>
        <taxon>Dikarya</taxon>
        <taxon>Ascomycota</taxon>
        <taxon>Saccharomycotina</taxon>
        <taxon>Pichiomycetes</taxon>
        <taxon>Pichiales</taxon>
        <taxon>Pichiaceae</taxon>
        <taxon>Pichia</taxon>
    </lineage>
</organism>
<accession>A0A099NZ55</accession>
<keyword evidence="2" id="KW-0539">Nucleus</keyword>
<proteinExistence type="predicted"/>
<evidence type="ECO:0000256" key="3">
    <source>
        <dbReference type="SAM" id="Phobius"/>
    </source>
</evidence>
<dbReference type="EMBL" id="CP028774">
    <property type="protein sequence ID" value="AWU75793.1"/>
    <property type="molecule type" value="Genomic_DNA"/>
</dbReference>
<dbReference type="GO" id="GO:0008270">
    <property type="term" value="F:zinc ion binding"/>
    <property type="evidence" value="ECO:0007669"/>
    <property type="project" value="InterPro"/>
</dbReference>
<dbReference type="CDD" id="cd00067">
    <property type="entry name" value="GAL4"/>
    <property type="match status" value="1"/>
</dbReference>
<keyword evidence="8" id="KW-1185">Reference proteome</keyword>
<feature type="transmembrane region" description="Helical" evidence="3">
    <location>
        <begin position="221"/>
        <end position="239"/>
    </location>
</feature>
<evidence type="ECO:0000256" key="2">
    <source>
        <dbReference type="ARBA" id="ARBA00023242"/>
    </source>
</evidence>
<comment type="subcellular location">
    <subcellularLocation>
        <location evidence="1">Nucleus</location>
    </subcellularLocation>
</comment>
<dbReference type="STRING" id="4909.A0A099NZ55"/>
<dbReference type="GeneID" id="40383558"/>
<evidence type="ECO:0000259" key="4">
    <source>
        <dbReference type="PROSITE" id="PS50048"/>
    </source>
</evidence>
<dbReference type="Pfam" id="PF00172">
    <property type="entry name" value="Zn_clus"/>
    <property type="match status" value="1"/>
</dbReference>
<keyword evidence="3" id="KW-1133">Transmembrane helix</keyword>
<gene>
    <name evidence="5" type="ORF">C5L36_0B10280</name>
    <name evidence="6" type="ORF">JL09_g2735</name>
</gene>
<dbReference type="InterPro" id="IPR036864">
    <property type="entry name" value="Zn2-C6_fun-type_DNA-bd_sf"/>
</dbReference>
<dbReference type="HOGENOM" id="CLU_411639_0_0_1"/>
<sequence length="667" mass="77629">MSERNLRPGLGRKKGLVRNRKINSCKRCYASKRKCDKQKPTCSRCKSLTVDCEYFPENDKTLNPSLHFEKHEGSKNVQSFSSTSVKPSLKNLLNTEINPQPSKQENQNFTLIISSTGEYSKFFPTCTFPFHDHQANLSMVLNFNDAEHRKSAVFDFSMLAPSIRSMNAIKLKIPSKHICDYLVEHFEKFVFPFVPIVDFSEFNYEYKEYWKNPTKYDNNNFLILLFALLFCSCTSIHFINELIRLGLYKGTIPEVIQKIDLINLRRQCFFCIENIKNKLNSDSTPSVSLIVCLSLIYYVGSSNGLTATLPISNLVKYSQIFGLHRRIVNTEELATRDIIYSIVWFLDSLSAYYSGFPPNMYGEIFHSDFSNLFLSNDPNILFLSARVENSKIWNRILYAFNKIKKSDFEEFQNVENSYLDSIVLVNSINYKILANPKFSEDYKKWLVTETRLGLRKSALMLSALRCSLDYRDKNNFNGNITTDLVLHAMLLINESIYKVKLGLEVMAESIWYYRFAIPFQAMYIVLSHVKKYPKIQLNFSMIDDELEYTSVDKFVTFSYNEGDIRMRLVEEAIGTLSFLTHFWHASHVDRFESIIKFRDYIMETVNGEDSMQNHMASTINSEQDTKGKDTPQNPTMVNIRELQEYLEDAYAFLDESSQFWYGDLRSE</sequence>
<dbReference type="Proteomes" id="UP000029867">
    <property type="component" value="Unassembled WGS sequence"/>
</dbReference>
<dbReference type="SUPFAM" id="SSF57701">
    <property type="entry name" value="Zn2/Cys6 DNA-binding domain"/>
    <property type="match status" value="1"/>
</dbReference>
<dbReference type="PROSITE" id="PS50048">
    <property type="entry name" value="ZN2_CY6_FUNGAL_2"/>
    <property type="match status" value="1"/>
</dbReference>
<name>A0A099NZ55_PICKU</name>
<keyword evidence="3" id="KW-0812">Transmembrane</keyword>
<evidence type="ECO:0000313" key="7">
    <source>
        <dbReference type="Proteomes" id="UP000029867"/>
    </source>
</evidence>
<dbReference type="GO" id="GO:0000981">
    <property type="term" value="F:DNA-binding transcription factor activity, RNA polymerase II-specific"/>
    <property type="evidence" value="ECO:0007669"/>
    <property type="project" value="InterPro"/>
</dbReference>
<dbReference type="KEGG" id="pkz:C5L36_0B10280"/>
<dbReference type="OrthoDB" id="5069333at2759"/>
<dbReference type="SMART" id="SM00066">
    <property type="entry name" value="GAL4"/>
    <property type="match status" value="1"/>
</dbReference>
<dbReference type="Gene3D" id="4.10.240.10">
    <property type="entry name" value="Zn(2)-C6 fungal-type DNA-binding domain"/>
    <property type="match status" value="1"/>
</dbReference>
<reference evidence="7" key="1">
    <citation type="journal article" date="2014" name="Microb. Cell Fact.">
        <title>Exploiting Issatchenkia orientalis SD108 for succinic acid production.</title>
        <authorList>
            <person name="Xiao H."/>
            <person name="Shao Z."/>
            <person name="Jiang Y."/>
            <person name="Dole S."/>
            <person name="Zhao H."/>
        </authorList>
    </citation>
    <scope>NUCLEOTIDE SEQUENCE [LARGE SCALE GENOMIC DNA]</scope>
    <source>
        <strain evidence="7">SD108</strain>
    </source>
</reference>
<dbReference type="eggNOG" id="ENOG502S5V9">
    <property type="taxonomic scope" value="Eukaryota"/>
</dbReference>
<reference evidence="5 8" key="3">
    <citation type="submission" date="2018-06" db="EMBL/GenBank/DDBJ databases">
        <title>Population genomics shows no distinction between pathogenic Candida krusei and environmental Pichia kudriavzevii: One species, four names.</title>
        <authorList>
            <person name="Douglass A.P."/>
            <person name="Offei B."/>
            <person name="Braun-Galleani S."/>
            <person name="Coughlan A.Y."/>
            <person name="Martos A."/>
            <person name="Ortiz-Merino R.A."/>
            <person name="Byrne K.P."/>
            <person name="Wolfe K.H."/>
        </authorList>
    </citation>
    <scope>NUCLEOTIDE SEQUENCE [LARGE SCALE GENOMIC DNA]</scope>
    <source>
        <strain evidence="5 8">CBS573</strain>
    </source>
</reference>
<dbReference type="InterPro" id="IPR001138">
    <property type="entry name" value="Zn2Cys6_DnaBD"/>
</dbReference>
<dbReference type="CDD" id="cd12148">
    <property type="entry name" value="fungal_TF_MHR"/>
    <property type="match status" value="1"/>
</dbReference>
<evidence type="ECO:0000256" key="1">
    <source>
        <dbReference type="ARBA" id="ARBA00004123"/>
    </source>
</evidence>
<dbReference type="PANTHER" id="PTHR31001:SF90">
    <property type="entry name" value="CENTROMERE DNA-BINDING PROTEIN COMPLEX CBF3 SUBUNIT B"/>
    <property type="match status" value="1"/>
</dbReference>
<dbReference type="InterPro" id="IPR050613">
    <property type="entry name" value="Sec_Metabolite_Reg"/>
</dbReference>
<evidence type="ECO:0000313" key="6">
    <source>
        <dbReference type="EMBL" id="KGK38093.1"/>
    </source>
</evidence>
<dbReference type="Proteomes" id="UP000249293">
    <property type="component" value="Chromosome 2"/>
</dbReference>
<protein>
    <recommendedName>
        <fullName evidence="4">Zn(2)-C6 fungal-type domain-containing protein</fullName>
    </recommendedName>
</protein>
<evidence type="ECO:0000313" key="8">
    <source>
        <dbReference type="Proteomes" id="UP000249293"/>
    </source>
</evidence>
<dbReference type="AlphaFoldDB" id="A0A099NZ55"/>
<dbReference type="EMBL" id="JQFK01000024">
    <property type="protein sequence ID" value="KGK38093.1"/>
    <property type="molecule type" value="Genomic_DNA"/>
</dbReference>
<dbReference type="RefSeq" id="XP_029321270.1">
    <property type="nucleotide sequence ID" value="XM_029465411.1"/>
</dbReference>
<reference evidence="6" key="2">
    <citation type="submission" date="2014-08" db="EMBL/GenBank/DDBJ databases">
        <title>Exploiting Issatchenkia orientalis SD108 for Succinic Acid Production.</title>
        <authorList>
            <person name="Xiao H."/>
            <person name="Shao Z."/>
            <person name="Jiang Y."/>
            <person name="Dole S."/>
            <person name="Zhao H."/>
        </authorList>
    </citation>
    <scope>NUCLEOTIDE SEQUENCE [LARGE SCALE GENOMIC DNA]</scope>
    <source>
        <strain evidence="6">SD108</strain>
    </source>
</reference>